<dbReference type="InterPro" id="IPR001810">
    <property type="entry name" value="F-box_dom"/>
</dbReference>
<name>A0AAV5EZI6_ELECO</name>
<sequence length="631" mass="70541">MGDKLEEWEHLVDIVLNINLKSVRDVFVWDFQPCGLYKRKYPVSWAELIGRMPIQTAQLPGQGRRTMEHPGMIVVAGGDRLSSLPDGLLHHIMSFMKARQVVQTCVLSTRWRHLWRSVPCLDVDQTEFETGVLVAGLREAWHKFEDFSVILLGTHVSIARLDTFRLRTCYSFGASKHASSWIRRAIKYGAQEPGVHQRERASCFKPWRLRRLHLSNVDLDESFAQHLRSGCPSLEHLELKSCTCNFRAIASDSLKNLSLKCCTCTELSQITSPTLESLDIQLRSSAAESGSSNKKARGPLTVTAPALACLFLYVTDQSLAGGVCLNQMTSLAKATILLWDDKCRFLWNSPNLRKLTLRHCKFARDSKKQAFKTKKNPPSQYHDLVDIRRKNLKHTEIIYRDDDIRQLVELLLRISANFPNNSIKLTRVDVAFWRGKARVTHRARRRLTRTYAPPLSGALPTIALLAVAPPRAARPATALLATSSSSARSSLLPASLRPCSPPCLHTRRELERPDLRACRLIQLRSCASSVPPSFASSPTSACAPLRQALPVRQPRAAELCSRSNLRTRIALTRPACVPAPRRAPPVARPPRVHAALPSSTCVPAPPAARPLHSCCLAELRPRPDLPRASPH</sequence>
<dbReference type="PANTHER" id="PTHR34223:SF99">
    <property type="entry name" value="OS04G0440200 PROTEIN"/>
    <property type="match status" value="1"/>
</dbReference>
<dbReference type="Gene3D" id="3.80.10.10">
    <property type="entry name" value="Ribonuclease Inhibitor"/>
    <property type="match status" value="1"/>
</dbReference>
<evidence type="ECO:0000259" key="2">
    <source>
        <dbReference type="Pfam" id="PF24758"/>
    </source>
</evidence>
<proteinExistence type="predicted"/>
<comment type="caution">
    <text evidence="3">The sequence shown here is derived from an EMBL/GenBank/DDBJ whole genome shotgun (WGS) entry which is preliminary data.</text>
</comment>
<reference evidence="3" key="2">
    <citation type="submission" date="2021-12" db="EMBL/GenBank/DDBJ databases">
        <title>Resequencing data analysis of finger millet.</title>
        <authorList>
            <person name="Hatakeyama M."/>
            <person name="Aluri S."/>
            <person name="Balachadran M.T."/>
            <person name="Sivarajan S.R."/>
            <person name="Poveda L."/>
            <person name="Shimizu-Inatsugi R."/>
            <person name="Schlapbach R."/>
            <person name="Sreeman S.M."/>
            <person name="Shimizu K.K."/>
        </authorList>
    </citation>
    <scope>NUCLEOTIDE SEQUENCE</scope>
</reference>
<keyword evidence="4" id="KW-1185">Reference proteome</keyword>
<feature type="domain" description="F-box/LRR-repeat protein 15/At3g58940/PEG3-like LRR" evidence="2">
    <location>
        <begin position="208"/>
        <end position="286"/>
    </location>
</feature>
<dbReference type="SUPFAM" id="SSF52047">
    <property type="entry name" value="RNI-like"/>
    <property type="match status" value="1"/>
</dbReference>
<dbReference type="InterPro" id="IPR053781">
    <property type="entry name" value="F-box_AtFBL13-like"/>
</dbReference>
<dbReference type="InterPro" id="IPR036047">
    <property type="entry name" value="F-box-like_dom_sf"/>
</dbReference>
<dbReference type="InterPro" id="IPR032675">
    <property type="entry name" value="LRR_dom_sf"/>
</dbReference>
<dbReference type="Pfam" id="PF00646">
    <property type="entry name" value="F-box"/>
    <property type="match status" value="1"/>
</dbReference>
<evidence type="ECO:0000313" key="4">
    <source>
        <dbReference type="Proteomes" id="UP001054889"/>
    </source>
</evidence>
<dbReference type="InterPro" id="IPR053197">
    <property type="entry name" value="F-box_SCFL_complex_component"/>
</dbReference>
<dbReference type="InterPro" id="IPR055411">
    <property type="entry name" value="LRR_FXL15/At3g58940/PEG3-like"/>
</dbReference>
<dbReference type="PANTHER" id="PTHR34223">
    <property type="entry name" value="OS11G0201299 PROTEIN"/>
    <property type="match status" value="1"/>
</dbReference>
<dbReference type="Gene3D" id="1.20.1280.50">
    <property type="match status" value="1"/>
</dbReference>
<evidence type="ECO:0008006" key="5">
    <source>
        <dbReference type="Google" id="ProtNLM"/>
    </source>
</evidence>
<gene>
    <name evidence="3" type="primary">gb15585</name>
    <name evidence="3" type="ORF">PR202_gb15585</name>
</gene>
<reference evidence="3" key="1">
    <citation type="journal article" date="2018" name="DNA Res.">
        <title>Multiple hybrid de novo genome assembly of finger millet, an orphan allotetraploid crop.</title>
        <authorList>
            <person name="Hatakeyama M."/>
            <person name="Aluri S."/>
            <person name="Balachadran M.T."/>
            <person name="Sivarajan S.R."/>
            <person name="Patrignani A."/>
            <person name="Gruter S."/>
            <person name="Poveda L."/>
            <person name="Shimizu-Inatsugi R."/>
            <person name="Baeten J."/>
            <person name="Francoijs K.J."/>
            <person name="Nataraja K.N."/>
            <person name="Reddy Y.A.N."/>
            <person name="Phadnis S."/>
            <person name="Ravikumar R.L."/>
            <person name="Schlapbach R."/>
            <person name="Sreeman S.M."/>
            <person name="Shimizu K.K."/>
        </authorList>
    </citation>
    <scope>NUCLEOTIDE SEQUENCE</scope>
</reference>
<dbReference type="AlphaFoldDB" id="A0AAV5EZI6"/>
<dbReference type="Proteomes" id="UP001054889">
    <property type="component" value="Unassembled WGS sequence"/>
</dbReference>
<dbReference type="CDD" id="cd22160">
    <property type="entry name" value="F-box_AtFBL13-like"/>
    <property type="match status" value="1"/>
</dbReference>
<organism evidence="3 4">
    <name type="scientific">Eleusine coracana subsp. coracana</name>
    <dbReference type="NCBI Taxonomy" id="191504"/>
    <lineage>
        <taxon>Eukaryota</taxon>
        <taxon>Viridiplantae</taxon>
        <taxon>Streptophyta</taxon>
        <taxon>Embryophyta</taxon>
        <taxon>Tracheophyta</taxon>
        <taxon>Spermatophyta</taxon>
        <taxon>Magnoliopsida</taxon>
        <taxon>Liliopsida</taxon>
        <taxon>Poales</taxon>
        <taxon>Poaceae</taxon>
        <taxon>PACMAD clade</taxon>
        <taxon>Chloridoideae</taxon>
        <taxon>Cynodonteae</taxon>
        <taxon>Eleusininae</taxon>
        <taxon>Eleusine</taxon>
    </lineage>
</organism>
<accession>A0AAV5EZI6</accession>
<dbReference type="EMBL" id="BQKI01000079">
    <property type="protein sequence ID" value="GJN27555.1"/>
    <property type="molecule type" value="Genomic_DNA"/>
</dbReference>
<feature type="domain" description="F-box" evidence="1">
    <location>
        <begin position="81"/>
        <end position="120"/>
    </location>
</feature>
<dbReference type="SUPFAM" id="SSF81383">
    <property type="entry name" value="F-box domain"/>
    <property type="match status" value="1"/>
</dbReference>
<protein>
    <recommendedName>
        <fullName evidence="5">F-box domain-containing protein</fullName>
    </recommendedName>
</protein>
<evidence type="ECO:0000259" key="1">
    <source>
        <dbReference type="Pfam" id="PF00646"/>
    </source>
</evidence>
<dbReference type="Pfam" id="PF24758">
    <property type="entry name" value="LRR_At5g56370"/>
    <property type="match status" value="1"/>
</dbReference>
<evidence type="ECO:0000313" key="3">
    <source>
        <dbReference type="EMBL" id="GJN27555.1"/>
    </source>
</evidence>